<dbReference type="PROSITE" id="PS50929">
    <property type="entry name" value="ABC_TM1F"/>
    <property type="match status" value="1"/>
</dbReference>
<dbReference type="SUPFAM" id="SSF90123">
    <property type="entry name" value="ABC transporter transmembrane region"/>
    <property type="match status" value="1"/>
</dbReference>
<dbReference type="Gene3D" id="3.40.50.300">
    <property type="entry name" value="P-loop containing nucleotide triphosphate hydrolases"/>
    <property type="match status" value="1"/>
</dbReference>
<evidence type="ECO:0000256" key="8">
    <source>
        <dbReference type="SAM" id="Phobius"/>
    </source>
</evidence>
<feature type="domain" description="ABC transmembrane type-1" evidence="10">
    <location>
        <begin position="95"/>
        <end position="340"/>
    </location>
</feature>
<evidence type="ECO:0000259" key="9">
    <source>
        <dbReference type="PROSITE" id="PS50893"/>
    </source>
</evidence>
<evidence type="ECO:0000256" key="3">
    <source>
        <dbReference type="ARBA" id="ARBA00022692"/>
    </source>
</evidence>
<evidence type="ECO:0000313" key="11">
    <source>
        <dbReference type="EMBL" id="KAL3282149.1"/>
    </source>
</evidence>
<gene>
    <name evidence="11" type="ORF">HHI36_005344</name>
</gene>
<dbReference type="PANTHER" id="PTHR24223">
    <property type="entry name" value="ATP-BINDING CASSETTE SUB-FAMILY C"/>
    <property type="match status" value="1"/>
</dbReference>
<dbReference type="PANTHER" id="PTHR24223:SF448">
    <property type="entry name" value="FI20146P1-RELATED"/>
    <property type="match status" value="1"/>
</dbReference>
<dbReference type="InterPro" id="IPR036640">
    <property type="entry name" value="ABC1_TM_sf"/>
</dbReference>
<evidence type="ECO:0000256" key="7">
    <source>
        <dbReference type="ARBA" id="ARBA00023136"/>
    </source>
</evidence>
<reference evidence="11 12" key="1">
    <citation type="journal article" date="2021" name="BMC Biol.">
        <title>Horizontally acquired antibacterial genes associated with adaptive radiation of ladybird beetles.</title>
        <authorList>
            <person name="Li H.S."/>
            <person name="Tang X.F."/>
            <person name="Huang Y.H."/>
            <person name="Xu Z.Y."/>
            <person name="Chen M.L."/>
            <person name="Du X.Y."/>
            <person name="Qiu B.Y."/>
            <person name="Chen P.T."/>
            <person name="Zhang W."/>
            <person name="Slipinski A."/>
            <person name="Escalona H.E."/>
            <person name="Waterhouse R.M."/>
            <person name="Zwick A."/>
            <person name="Pang H."/>
        </authorList>
    </citation>
    <scope>NUCLEOTIDE SEQUENCE [LARGE SCALE GENOMIC DNA]</scope>
    <source>
        <strain evidence="11">SYSU2018</strain>
    </source>
</reference>
<comment type="subcellular location">
    <subcellularLocation>
        <location evidence="1">Membrane</location>
        <topology evidence="1">Multi-pass membrane protein</topology>
    </subcellularLocation>
</comment>
<dbReference type="Pfam" id="PF00664">
    <property type="entry name" value="ABC_membrane"/>
    <property type="match status" value="1"/>
</dbReference>
<dbReference type="InterPro" id="IPR011527">
    <property type="entry name" value="ABC1_TM_dom"/>
</dbReference>
<comment type="caution">
    <text evidence="11">The sequence shown here is derived from an EMBL/GenBank/DDBJ whole genome shotgun (WGS) entry which is preliminary data.</text>
</comment>
<evidence type="ECO:0000256" key="2">
    <source>
        <dbReference type="ARBA" id="ARBA00022448"/>
    </source>
</evidence>
<dbReference type="Gene3D" id="1.20.1560.10">
    <property type="entry name" value="ABC transporter type 1, transmembrane domain"/>
    <property type="match status" value="1"/>
</dbReference>
<feature type="transmembrane region" description="Helical" evidence="8">
    <location>
        <begin position="126"/>
        <end position="143"/>
    </location>
</feature>
<evidence type="ECO:0000256" key="4">
    <source>
        <dbReference type="ARBA" id="ARBA00022741"/>
    </source>
</evidence>
<accession>A0ABD2NU81</accession>
<feature type="domain" description="ABC transporter" evidence="9">
    <location>
        <begin position="401"/>
        <end position="620"/>
    </location>
</feature>
<feature type="transmembrane region" description="Helical" evidence="8">
    <location>
        <begin position="325"/>
        <end position="344"/>
    </location>
</feature>
<evidence type="ECO:0000313" key="12">
    <source>
        <dbReference type="Proteomes" id="UP001516400"/>
    </source>
</evidence>
<dbReference type="InterPro" id="IPR027417">
    <property type="entry name" value="P-loop_NTPase"/>
</dbReference>
<dbReference type="Proteomes" id="UP001516400">
    <property type="component" value="Unassembled WGS sequence"/>
</dbReference>
<feature type="transmembrane region" description="Helical" evidence="8">
    <location>
        <begin position="228"/>
        <end position="251"/>
    </location>
</feature>
<keyword evidence="12" id="KW-1185">Reference proteome</keyword>
<dbReference type="InterPro" id="IPR003439">
    <property type="entry name" value="ABC_transporter-like_ATP-bd"/>
</dbReference>
<evidence type="ECO:0000256" key="1">
    <source>
        <dbReference type="ARBA" id="ARBA00004141"/>
    </source>
</evidence>
<feature type="transmembrane region" description="Helical" evidence="8">
    <location>
        <begin position="199"/>
        <end position="222"/>
    </location>
</feature>
<sequence length="712" mass="81146">MDKGGETKRKQHPKDCASFFSLATFAYIFKLIHKGRRKEIDENDLSEVMSTLRSKQLGDDLEQCWMRNSKQSIIRALITCHGFFLFILWIGHLSVNVIFIYTMPWAVGKFVSYFETGQTAISKNEALLYAMVIISFNTLNGFWRQHYELWKIELVLKMQTSLSSLLYRKALTLSHIELNNISTGTVVTGITKDVLTINYAIIFGLDNLADVVQIVLVSYLLYQKVGMAAIGGIGIIFFCLFSQFSFAVFTYRRRGACNEKTGERLKQTNEVLSSIRLIKMYAWESFFEKRLLWLRKIELKNLYMVFILKTVARVIGSIAEKTAQILTLLLYSWLGGMLNADIVYYTGKLFLRVAKIMIIIPLGIQSLSEFMISLKRINKILRTEDRQIVYKDVSQTLKPQISLTEVDVEIKGREILKNINLELKIGLNILIGPSGSGKSSLLKTILEEYSTKTGEMRARGTLSYASQNPWLFPSSLKQNILFGEPLNEYKYRNILEMCGLTYDISSFAIGDEVTLTDCGANLSRGQQARINLARALYRESDIYLLDDSLASLDIHIKNHVFNNAIKSNLRNKLCLLVTHSTQYINQADNIIIMEAGRIKYTGKPTDIPPELLTQTKYNKNTILNEFSELNNEDENKKDDDVFKEDDPLLSNRESTKTSNIYKENKEGGKVDFEVYKSYVKHGGGLVMLFSVCSIHIISEASSGLGEKFLSKW</sequence>
<name>A0ABD2NU81_9CUCU</name>
<dbReference type="CDD" id="cd18579">
    <property type="entry name" value="ABC_6TM_ABCC_D1"/>
    <property type="match status" value="1"/>
</dbReference>
<keyword evidence="7 8" id="KW-0472">Membrane</keyword>
<keyword evidence="3 8" id="KW-0812">Transmembrane</keyword>
<dbReference type="InterPro" id="IPR044746">
    <property type="entry name" value="ABCC_6TM_D1"/>
</dbReference>
<dbReference type="InterPro" id="IPR003593">
    <property type="entry name" value="AAA+_ATPase"/>
</dbReference>
<proteinExistence type="predicted"/>
<dbReference type="SUPFAM" id="SSF52540">
    <property type="entry name" value="P-loop containing nucleoside triphosphate hydrolases"/>
    <property type="match status" value="1"/>
</dbReference>
<evidence type="ECO:0000256" key="6">
    <source>
        <dbReference type="ARBA" id="ARBA00022989"/>
    </source>
</evidence>
<dbReference type="GO" id="GO:0016020">
    <property type="term" value="C:membrane"/>
    <property type="evidence" value="ECO:0007669"/>
    <property type="project" value="UniProtKB-SubCell"/>
</dbReference>
<keyword evidence="5" id="KW-0067">ATP-binding</keyword>
<keyword evidence="2" id="KW-0813">Transport</keyword>
<evidence type="ECO:0000256" key="5">
    <source>
        <dbReference type="ARBA" id="ARBA00022840"/>
    </source>
</evidence>
<dbReference type="Pfam" id="PF00005">
    <property type="entry name" value="ABC_tran"/>
    <property type="match status" value="1"/>
</dbReference>
<dbReference type="AlphaFoldDB" id="A0ABD2NU81"/>
<keyword evidence="4" id="KW-0547">Nucleotide-binding</keyword>
<evidence type="ECO:0000259" key="10">
    <source>
        <dbReference type="PROSITE" id="PS50929"/>
    </source>
</evidence>
<protein>
    <submittedName>
        <fullName evidence="11">Uncharacterized protein</fullName>
    </submittedName>
</protein>
<dbReference type="GO" id="GO:0005524">
    <property type="term" value="F:ATP binding"/>
    <property type="evidence" value="ECO:0007669"/>
    <property type="project" value="UniProtKB-KW"/>
</dbReference>
<dbReference type="SMART" id="SM00382">
    <property type="entry name" value="AAA"/>
    <property type="match status" value="1"/>
</dbReference>
<feature type="transmembrane region" description="Helical" evidence="8">
    <location>
        <begin position="76"/>
        <end position="106"/>
    </location>
</feature>
<keyword evidence="6 8" id="KW-1133">Transmembrane helix</keyword>
<dbReference type="EMBL" id="JABFTP020000144">
    <property type="protein sequence ID" value="KAL3282149.1"/>
    <property type="molecule type" value="Genomic_DNA"/>
</dbReference>
<dbReference type="InterPro" id="IPR050173">
    <property type="entry name" value="ABC_transporter_C-like"/>
</dbReference>
<organism evidence="11 12">
    <name type="scientific">Cryptolaemus montrouzieri</name>
    <dbReference type="NCBI Taxonomy" id="559131"/>
    <lineage>
        <taxon>Eukaryota</taxon>
        <taxon>Metazoa</taxon>
        <taxon>Ecdysozoa</taxon>
        <taxon>Arthropoda</taxon>
        <taxon>Hexapoda</taxon>
        <taxon>Insecta</taxon>
        <taxon>Pterygota</taxon>
        <taxon>Neoptera</taxon>
        <taxon>Endopterygota</taxon>
        <taxon>Coleoptera</taxon>
        <taxon>Polyphaga</taxon>
        <taxon>Cucujiformia</taxon>
        <taxon>Coccinelloidea</taxon>
        <taxon>Coccinellidae</taxon>
        <taxon>Scymninae</taxon>
        <taxon>Scymnini</taxon>
        <taxon>Cryptolaemus</taxon>
    </lineage>
</organism>
<dbReference type="PROSITE" id="PS50893">
    <property type="entry name" value="ABC_TRANSPORTER_2"/>
    <property type="match status" value="1"/>
</dbReference>